<evidence type="ECO:0000313" key="2">
    <source>
        <dbReference type="Proteomes" id="UP000750711"/>
    </source>
</evidence>
<comment type="caution">
    <text evidence="1">The sequence shown here is derived from an EMBL/GenBank/DDBJ whole genome shotgun (WGS) entry which is preliminary data.</text>
</comment>
<dbReference type="InterPro" id="IPR012344">
    <property type="entry name" value="Matrix_HIV/RSV_N"/>
</dbReference>
<keyword evidence="2" id="KW-1185">Reference proteome</keyword>
<evidence type="ECO:0000313" key="1">
    <source>
        <dbReference type="EMBL" id="KAH0557191.1"/>
    </source>
</evidence>
<gene>
    <name evidence="1" type="ORF">GP486_005018</name>
</gene>
<dbReference type="EMBL" id="JAGHQM010000882">
    <property type="protein sequence ID" value="KAH0557191.1"/>
    <property type="molecule type" value="Genomic_DNA"/>
</dbReference>
<dbReference type="Proteomes" id="UP000750711">
    <property type="component" value="Unassembled WGS sequence"/>
</dbReference>
<reference evidence="1" key="1">
    <citation type="submission" date="2021-03" db="EMBL/GenBank/DDBJ databases">
        <title>Comparative genomics and phylogenomic investigation of the class Geoglossomycetes provide insights into ecological specialization and systematics.</title>
        <authorList>
            <person name="Melie T."/>
            <person name="Pirro S."/>
            <person name="Miller A.N."/>
            <person name="Quandt A."/>
        </authorList>
    </citation>
    <scope>NUCLEOTIDE SEQUENCE</scope>
    <source>
        <strain evidence="1">CAQ_001_2017</strain>
    </source>
</reference>
<sequence length="176" mass="20696">MFYISKFESPQKPFIKLITLIFTFYIQQLWITTLTLTHLLENFELVLSKAASEDNNLGLKICVHYAMLKFELFRHWEPTEDLEEAIEKGKCAVIETQEEDIAYAERLNNLRVMLSQRYKYIEKTEDLEEAVRVAQQVVNITPEDHPNLADKLYNLGNELESRYECIGKMEDLKKAI</sequence>
<protein>
    <submittedName>
        <fullName evidence="1">Uncharacterized protein</fullName>
    </submittedName>
</protein>
<name>A0A9P8L9W8_9PEZI</name>
<proteinExistence type="predicted"/>
<dbReference type="AlphaFoldDB" id="A0A9P8L9W8"/>
<organism evidence="1 2">
    <name type="scientific">Trichoglossum hirsutum</name>
    <dbReference type="NCBI Taxonomy" id="265104"/>
    <lineage>
        <taxon>Eukaryota</taxon>
        <taxon>Fungi</taxon>
        <taxon>Dikarya</taxon>
        <taxon>Ascomycota</taxon>
        <taxon>Pezizomycotina</taxon>
        <taxon>Geoglossomycetes</taxon>
        <taxon>Geoglossales</taxon>
        <taxon>Geoglossaceae</taxon>
        <taxon>Trichoglossum</taxon>
    </lineage>
</organism>
<dbReference type="Gene3D" id="1.10.150.90">
    <property type="entry name" value="Immunodeficiency lentiviruses, gag gene matrix protein p17"/>
    <property type="match status" value="1"/>
</dbReference>
<dbReference type="Pfam" id="PF13374">
    <property type="entry name" value="TPR_10"/>
    <property type="match status" value="1"/>
</dbReference>
<accession>A0A9P8L9W8</accession>